<dbReference type="CDD" id="cd01837">
    <property type="entry name" value="SGNH_plant_lipase_like"/>
    <property type="match status" value="1"/>
</dbReference>
<evidence type="ECO:0000256" key="4">
    <source>
        <dbReference type="ARBA" id="ARBA00023180"/>
    </source>
</evidence>
<proteinExistence type="inferred from homology"/>
<feature type="chain" id="PRO_5033058586" evidence="5">
    <location>
        <begin position="31"/>
        <end position="463"/>
    </location>
</feature>
<keyword evidence="3" id="KW-0378">Hydrolase</keyword>
<accession>A0A834LIN0</accession>
<comment type="similarity">
    <text evidence="1">Belongs to the 'GDSL' lipolytic enzyme family.</text>
</comment>
<dbReference type="Proteomes" id="UP000626092">
    <property type="component" value="Unassembled WGS sequence"/>
</dbReference>
<evidence type="ECO:0000313" key="7">
    <source>
        <dbReference type="Proteomes" id="UP000626092"/>
    </source>
</evidence>
<protein>
    <submittedName>
        <fullName evidence="6">Uncharacterized protein</fullName>
    </submittedName>
</protein>
<dbReference type="InterPro" id="IPR035669">
    <property type="entry name" value="SGNH_plant_lipase-like"/>
</dbReference>
<dbReference type="AlphaFoldDB" id="A0A834LIN0"/>
<dbReference type="SUPFAM" id="SSF52266">
    <property type="entry name" value="SGNH hydrolase"/>
    <property type="match status" value="1"/>
</dbReference>
<comment type="caution">
    <text evidence="6">The sequence shown here is derived from an EMBL/GenBank/DDBJ whole genome shotgun (WGS) entry which is preliminary data.</text>
</comment>
<dbReference type="EMBL" id="WJXA01000007">
    <property type="protein sequence ID" value="KAF7138528.1"/>
    <property type="molecule type" value="Genomic_DNA"/>
</dbReference>
<feature type="signal peptide" evidence="5">
    <location>
        <begin position="1"/>
        <end position="30"/>
    </location>
</feature>
<evidence type="ECO:0000256" key="2">
    <source>
        <dbReference type="ARBA" id="ARBA00022729"/>
    </source>
</evidence>
<evidence type="ECO:0000256" key="5">
    <source>
        <dbReference type="SAM" id="SignalP"/>
    </source>
</evidence>
<evidence type="ECO:0000313" key="6">
    <source>
        <dbReference type="EMBL" id="KAF7138528.1"/>
    </source>
</evidence>
<dbReference type="Gene3D" id="3.40.50.1110">
    <property type="entry name" value="SGNH hydrolase"/>
    <property type="match status" value="2"/>
</dbReference>
<dbReference type="GO" id="GO:0016788">
    <property type="term" value="F:hydrolase activity, acting on ester bonds"/>
    <property type="evidence" value="ECO:0007669"/>
    <property type="project" value="InterPro"/>
</dbReference>
<evidence type="ECO:0000256" key="3">
    <source>
        <dbReference type="ARBA" id="ARBA00022801"/>
    </source>
</evidence>
<name>A0A834LIN0_RHOSS</name>
<dbReference type="PANTHER" id="PTHR22835">
    <property type="entry name" value="ZINC FINGER FYVE DOMAIN CONTAINING PROTEIN"/>
    <property type="match status" value="1"/>
</dbReference>
<dbReference type="InterPro" id="IPR036514">
    <property type="entry name" value="SGNH_hydro_sf"/>
</dbReference>
<dbReference type="PANTHER" id="PTHR22835:SF517">
    <property type="entry name" value="GDSL-LIKE LIPASE_ACYLHYDROLASE FAMILY PROTEIN, EXPRESSED"/>
    <property type="match status" value="1"/>
</dbReference>
<sequence length="463" mass="51213">MASSHLASSLVLLTLTSSCLLFLQPHLTNANSLITCHFNKIYNFGDSISDTGNLIREKPIGAATAEARLPYGETFFKHATGRCSNGRLMTDFIVTLYAAATVNTLEKLQFCSQASGLLFLNPYLNKDAKFTHGVNFAVAGATALLAKFGDSVSDTGNLIRQKPIGAATVYARLPYGETFFKHPTGRCSNGRLMIDFIAHASGLPFLSPYQKKDGDFKQGVNFAVAGATALPTEVLAKMNIANPDTNSSLKVQLDWMFGYFNTCIKERDFSEKLETSLFIVGEIGGDDYNYAFLEGKTIEERVISYGAIRVVVPGNFPKGCSPLYLTAFQTSNSTAYDEHHCLKELNSFSNFHNKQLQEGIQELKREYPNVVIVYADYNQAFQWLLNNAQYLGFDKKSTLKACCGIGGDYNFNLTRMCGAHGVPVCRHPRKYISWDGIHMTDEANKRMAGWLIDDILPKLQCSV</sequence>
<dbReference type="InterPro" id="IPR001087">
    <property type="entry name" value="GDSL"/>
</dbReference>
<gene>
    <name evidence="6" type="ORF">RHSIM_Rhsim07G0189700</name>
</gene>
<reference evidence="6" key="1">
    <citation type="submission" date="2019-11" db="EMBL/GenBank/DDBJ databases">
        <authorList>
            <person name="Liu Y."/>
            <person name="Hou J."/>
            <person name="Li T.-Q."/>
            <person name="Guan C.-H."/>
            <person name="Wu X."/>
            <person name="Wu H.-Z."/>
            <person name="Ling F."/>
            <person name="Zhang R."/>
            <person name="Shi X.-G."/>
            <person name="Ren J.-P."/>
            <person name="Chen E.-F."/>
            <person name="Sun J.-M."/>
        </authorList>
    </citation>
    <scope>NUCLEOTIDE SEQUENCE</scope>
    <source>
        <strain evidence="6">Adult_tree_wgs_1</strain>
        <tissue evidence="6">Leaves</tissue>
    </source>
</reference>
<keyword evidence="7" id="KW-1185">Reference proteome</keyword>
<evidence type="ECO:0000256" key="1">
    <source>
        <dbReference type="ARBA" id="ARBA00008668"/>
    </source>
</evidence>
<keyword evidence="4" id="KW-0325">Glycoprotein</keyword>
<organism evidence="6 7">
    <name type="scientific">Rhododendron simsii</name>
    <name type="common">Sims's rhododendron</name>
    <dbReference type="NCBI Taxonomy" id="118357"/>
    <lineage>
        <taxon>Eukaryota</taxon>
        <taxon>Viridiplantae</taxon>
        <taxon>Streptophyta</taxon>
        <taxon>Embryophyta</taxon>
        <taxon>Tracheophyta</taxon>
        <taxon>Spermatophyta</taxon>
        <taxon>Magnoliopsida</taxon>
        <taxon>eudicotyledons</taxon>
        <taxon>Gunneridae</taxon>
        <taxon>Pentapetalae</taxon>
        <taxon>asterids</taxon>
        <taxon>Ericales</taxon>
        <taxon>Ericaceae</taxon>
        <taxon>Ericoideae</taxon>
        <taxon>Rhodoreae</taxon>
        <taxon>Rhododendron</taxon>
    </lineage>
</organism>
<dbReference type="Pfam" id="PF00657">
    <property type="entry name" value="Lipase_GDSL"/>
    <property type="match status" value="1"/>
</dbReference>
<dbReference type="OrthoDB" id="1600564at2759"/>
<keyword evidence="2 5" id="KW-0732">Signal</keyword>